<accession>A0ACB6QCI0</accession>
<keyword evidence="2" id="KW-1185">Reference proteome</keyword>
<dbReference type="EMBL" id="MU003535">
    <property type="protein sequence ID" value="KAF2464634.1"/>
    <property type="molecule type" value="Genomic_DNA"/>
</dbReference>
<name>A0ACB6QCI0_9PLEO</name>
<evidence type="ECO:0000313" key="1">
    <source>
        <dbReference type="EMBL" id="KAF2464634.1"/>
    </source>
</evidence>
<reference evidence="1" key="1">
    <citation type="journal article" date="2020" name="Stud. Mycol.">
        <title>101 Dothideomycetes genomes: a test case for predicting lifestyles and emergence of pathogens.</title>
        <authorList>
            <person name="Haridas S."/>
            <person name="Albert R."/>
            <person name="Binder M."/>
            <person name="Bloem J."/>
            <person name="Labutti K."/>
            <person name="Salamov A."/>
            <person name="Andreopoulos B."/>
            <person name="Baker S."/>
            <person name="Barry K."/>
            <person name="Bills G."/>
            <person name="Bluhm B."/>
            <person name="Cannon C."/>
            <person name="Castanera R."/>
            <person name="Culley D."/>
            <person name="Daum C."/>
            <person name="Ezra D."/>
            <person name="Gonzalez J."/>
            <person name="Henrissat B."/>
            <person name="Kuo A."/>
            <person name="Liang C."/>
            <person name="Lipzen A."/>
            <person name="Lutzoni F."/>
            <person name="Magnuson J."/>
            <person name="Mondo S."/>
            <person name="Nolan M."/>
            <person name="Ohm R."/>
            <person name="Pangilinan J."/>
            <person name="Park H.-J."/>
            <person name="Ramirez L."/>
            <person name="Alfaro M."/>
            <person name="Sun H."/>
            <person name="Tritt A."/>
            <person name="Yoshinaga Y."/>
            <person name="Zwiers L.-H."/>
            <person name="Turgeon B."/>
            <person name="Goodwin S."/>
            <person name="Spatafora J."/>
            <person name="Crous P."/>
            <person name="Grigoriev I."/>
        </authorList>
    </citation>
    <scope>NUCLEOTIDE SEQUENCE</scope>
    <source>
        <strain evidence="1">ATCC 200398</strain>
    </source>
</reference>
<sequence length="1423" mass="159060">MADKTLRLLALDGGGVHGLSALMILQQLMETVNPDSPPMPCDFFDMIGGTSTGGLIAIMLGRLRMSIDESINAYLSLSDRLFQQKRRHVTVKGDIRGKFDSEELALAVKEIIKQQGLQEDTLLKDAPEAACKVFVCATSKATSETVCLTSYKSPRSSSDLINSVTIWEACRATSAASSFFDPISIGRYKEEFLDGGTGANNPVWEVWNQAQLVWGPQPLESRIKCMVSIGTGVPSLKPFQDDVFHIHKTLVAIATETEQTAERFQRDKSLLDDSSRYYRFNVAHGLEDIGLEESKKKKDIAAATRRYIASQDVFKQMQACADNVAGRGYSGQYRTVFNLRGVPKVSKFVDRPTEMAELERVLLPKRQSCRQRIYVLHGLGGIGKTQLAVEFARRHHYRFDSVFWLDGRTEDSLKRSIASCASKIPQKQILEKSRAYSADGSIDINEVVNDVMYWLAQPDNTAWLLIFDNVDREYDPRSADPEAYDVKHYLPGVDQGSVLITTRLARLEQLGDSQQLGKVDRGQAEAIFKSLYKRKYDKADGELLFKLLDGLPLAIAQAGAFLQESGVGLRNYFKFYEQQWSELMELQNEDGALLQDYPGRSVWTTWAISYKAICDKHKATANLLLLWSFLDNRDLWHGLFTAACQASTVAARNLLEWIGDMAIDELKFSRAMQLLRNYSLIEDVEQLASYATHPVVHRWAYYYRGKYFQSWLAQLAVVTVGWATPDRSAQDSSVIQRRLLPHAQACSQWVSVAQIWRSPRSQSGCGVGISKSEEENVILTAIDLLGVLCADQGKLTEAERMYKRALQGKEEVLGPKNLLTLETVHNLSNLYAEQGKLAEAENMYRRVLQGKEEALGPKHPSTFDTVDNLGNLYANQGKRAEAEQMYKRALQGKEEALSPRHPSILNTVNNLGVLYADQGKLAEAEQMHKRALEGRKEVLGPKHRSTLETVHNLGVLYANQGKLAEAEHMYLQALQGQEEVIGLKHPLTLHTVNNLGNLYEYQGKLAKAEEMYAQALEGREEALGPKHPSTFDTIDNLGNLYADQGKLAEAEQMYKRALQGKEATLSPIHPSVLNTVNNLGVLYADQGKLAEAEQMHKRALQGRKELLGPKHRSTLKTVHNLGVLYANQGKLAEAEQMYLQALQGQEEEMGLKHPLTLHTVNNLGNIYEHQGKLAKAEEMYAQALEGREEVLGPKHPLTLGTVKSLGNLYKSQGKLAKAEEMYAQVLEGREEVLGPKHPLILGTVNSLGNIDKNQGKLDKAEETYAQLWKEERRWVLQGREEAVGSKRPLKSSIVSNLGLLNADKGELTEAKQLYKSERRKRERRHPVLSVQAGVVRDDTLSLKDSPIARHNGEYGQSPQQTRRIFEGLVLSFQPIPRPFGGIDDSVELPEEAEAPDLAGIKDIKKSKSAMAVLEGFCYFRGGT</sequence>
<comment type="caution">
    <text evidence="1">The sequence shown here is derived from an EMBL/GenBank/DDBJ whole genome shotgun (WGS) entry which is preliminary data.</text>
</comment>
<organism evidence="1 2">
    <name type="scientific">Lindgomyces ingoldianus</name>
    <dbReference type="NCBI Taxonomy" id="673940"/>
    <lineage>
        <taxon>Eukaryota</taxon>
        <taxon>Fungi</taxon>
        <taxon>Dikarya</taxon>
        <taxon>Ascomycota</taxon>
        <taxon>Pezizomycotina</taxon>
        <taxon>Dothideomycetes</taxon>
        <taxon>Pleosporomycetidae</taxon>
        <taxon>Pleosporales</taxon>
        <taxon>Lindgomycetaceae</taxon>
        <taxon>Lindgomyces</taxon>
    </lineage>
</organism>
<proteinExistence type="predicted"/>
<gene>
    <name evidence="1" type="ORF">BDR25DRAFT_346642</name>
</gene>
<dbReference type="Proteomes" id="UP000799755">
    <property type="component" value="Unassembled WGS sequence"/>
</dbReference>
<protein>
    <submittedName>
        <fullName evidence="1">Uncharacterized protein</fullName>
    </submittedName>
</protein>
<evidence type="ECO:0000313" key="2">
    <source>
        <dbReference type="Proteomes" id="UP000799755"/>
    </source>
</evidence>